<gene>
    <name evidence="1" type="ORF">D8674_009931</name>
</gene>
<sequence>MFGFIASVSDGREGSEVRMAELVERISGGDEGRWGVVFWVSMAIEALKKISACLGPIVEVFLDFFIHGDGDEKEKQRGAFMAPIGRAAGKSYGGEGVGKRWWFGRGVHLGGGTEGVGSLFYLIFLHKTMGFWVKLRSLSSNFEEMEVQREARTVSWVLG</sequence>
<dbReference type="Proteomes" id="UP000327157">
    <property type="component" value="Chromosome 13"/>
</dbReference>
<dbReference type="AlphaFoldDB" id="A0A5N5FEQ5"/>
<name>A0A5N5FEQ5_9ROSA</name>
<evidence type="ECO:0000313" key="2">
    <source>
        <dbReference type="Proteomes" id="UP000327157"/>
    </source>
</evidence>
<protein>
    <submittedName>
        <fullName evidence="1">Uncharacterized protein</fullName>
    </submittedName>
</protein>
<comment type="caution">
    <text evidence="1">The sequence shown here is derived from an EMBL/GenBank/DDBJ whole genome shotgun (WGS) entry which is preliminary data.</text>
</comment>
<keyword evidence="2" id="KW-1185">Reference proteome</keyword>
<dbReference type="EMBL" id="SMOL01000753">
    <property type="protein sequence ID" value="KAB2599660.1"/>
    <property type="molecule type" value="Genomic_DNA"/>
</dbReference>
<reference evidence="1 2" key="3">
    <citation type="submission" date="2019-11" db="EMBL/GenBank/DDBJ databases">
        <title>A de novo genome assembly of a pear dwarfing rootstock.</title>
        <authorList>
            <person name="Wang F."/>
            <person name="Wang J."/>
            <person name="Li S."/>
            <person name="Zhang Y."/>
            <person name="Fang M."/>
            <person name="Ma L."/>
            <person name="Zhao Y."/>
            <person name="Jiang S."/>
        </authorList>
    </citation>
    <scope>NUCLEOTIDE SEQUENCE [LARGE SCALE GENOMIC DNA]</scope>
    <source>
        <strain evidence="1">S2</strain>
        <tissue evidence="1">Leaf</tissue>
    </source>
</reference>
<organism evidence="1 2">
    <name type="scientific">Pyrus ussuriensis x Pyrus communis</name>
    <dbReference type="NCBI Taxonomy" id="2448454"/>
    <lineage>
        <taxon>Eukaryota</taxon>
        <taxon>Viridiplantae</taxon>
        <taxon>Streptophyta</taxon>
        <taxon>Embryophyta</taxon>
        <taxon>Tracheophyta</taxon>
        <taxon>Spermatophyta</taxon>
        <taxon>Magnoliopsida</taxon>
        <taxon>eudicotyledons</taxon>
        <taxon>Gunneridae</taxon>
        <taxon>Pentapetalae</taxon>
        <taxon>rosids</taxon>
        <taxon>fabids</taxon>
        <taxon>Rosales</taxon>
        <taxon>Rosaceae</taxon>
        <taxon>Amygdaloideae</taxon>
        <taxon>Maleae</taxon>
        <taxon>Pyrus</taxon>
    </lineage>
</organism>
<evidence type="ECO:0000313" key="1">
    <source>
        <dbReference type="EMBL" id="KAB2599660.1"/>
    </source>
</evidence>
<accession>A0A5N5FEQ5</accession>
<reference evidence="2" key="2">
    <citation type="submission" date="2019-10" db="EMBL/GenBank/DDBJ databases">
        <title>A de novo genome assembly of a pear dwarfing rootstock.</title>
        <authorList>
            <person name="Wang F."/>
            <person name="Wang J."/>
            <person name="Li S."/>
            <person name="Zhang Y."/>
            <person name="Fang M."/>
            <person name="Ma L."/>
            <person name="Zhao Y."/>
            <person name="Jiang S."/>
        </authorList>
    </citation>
    <scope>NUCLEOTIDE SEQUENCE [LARGE SCALE GENOMIC DNA]</scope>
</reference>
<reference evidence="1 2" key="1">
    <citation type="submission" date="2019-09" db="EMBL/GenBank/DDBJ databases">
        <authorList>
            <person name="Ou C."/>
        </authorList>
    </citation>
    <scope>NUCLEOTIDE SEQUENCE [LARGE SCALE GENOMIC DNA]</scope>
    <source>
        <strain evidence="1">S2</strain>
        <tissue evidence="1">Leaf</tissue>
    </source>
</reference>
<proteinExistence type="predicted"/>